<feature type="non-terminal residue" evidence="1">
    <location>
        <position position="1"/>
    </location>
</feature>
<reference evidence="1" key="1">
    <citation type="submission" date="2021-02" db="EMBL/GenBank/DDBJ databases">
        <authorList>
            <person name="Nowell W R."/>
        </authorList>
    </citation>
    <scope>NUCLEOTIDE SEQUENCE</scope>
</reference>
<dbReference type="EMBL" id="CAJOBH010067003">
    <property type="protein sequence ID" value="CAF4453139.1"/>
    <property type="molecule type" value="Genomic_DNA"/>
</dbReference>
<evidence type="ECO:0000313" key="2">
    <source>
        <dbReference type="EMBL" id="CAF4715744.1"/>
    </source>
</evidence>
<dbReference type="AlphaFoldDB" id="A0A8S2WNU9"/>
<evidence type="ECO:0000313" key="1">
    <source>
        <dbReference type="EMBL" id="CAF4453139.1"/>
    </source>
</evidence>
<dbReference type="Proteomes" id="UP000681720">
    <property type="component" value="Unassembled WGS sequence"/>
</dbReference>
<evidence type="ECO:0000313" key="4">
    <source>
        <dbReference type="EMBL" id="CAF4804542.1"/>
    </source>
</evidence>
<feature type="non-terminal residue" evidence="1">
    <location>
        <position position="80"/>
    </location>
</feature>
<comment type="caution">
    <text evidence="1">The sequence shown here is derived from an EMBL/GenBank/DDBJ whole genome shotgun (WGS) entry which is preliminary data.</text>
</comment>
<dbReference type="EMBL" id="CAJOBJ010129782">
    <property type="protein sequence ID" value="CAF4715744.1"/>
    <property type="molecule type" value="Genomic_DNA"/>
</dbReference>
<accession>A0A8S2WNU9</accession>
<evidence type="ECO:0000313" key="3">
    <source>
        <dbReference type="EMBL" id="CAF4784516.1"/>
    </source>
</evidence>
<evidence type="ECO:0000313" key="5">
    <source>
        <dbReference type="Proteomes" id="UP000681967"/>
    </source>
</evidence>
<dbReference type="Proteomes" id="UP000681967">
    <property type="component" value="Unassembled WGS sequence"/>
</dbReference>
<dbReference type="EMBL" id="CAJOBJ010150637">
    <property type="protein sequence ID" value="CAF4804542.1"/>
    <property type="molecule type" value="Genomic_DNA"/>
</dbReference>
<proteinExistence type="predicted"/>
<organism evidence="1 5">
    <name type="scientific">Rotaria magnacalcarata</name>
    <dbReference type="NCBI Taxonomy" id="392030"/>
    <lineage>
        <taxon>Eukaryota</taxon>
        <taxon>Metazoa</taxon>
        <taxon>Spiralia</taxon>
        <taxon>Gnathifera</taxon>
        <taxon>Rotifera</taxon>
        <taxon>Eurotatoria</taxon>
        <taxon>Bdelloidea</taxon>
        <taxon>Philodinida</taxon>
        <taxon>Philodinidae</taxon>
        <taxon>Rotaria</taxon>
    </lineage>
</organism>
<sequence>TQSVITPKINNGQRFVCTCGRSYAAEITIRETTNVETSSPPATPMFWLKNDLKHQQFSQEPMSKRPKVLMVEPSTSVIPT</sequence>
<protein>
    <submittedName>
        <fullName evidence="1">Uncharacterized protein</fullName>
    </submittedName>
</protein>
<gene>
    <name evidence="1" type="ORF">BYL167_LOCUS33847</name>
    <name evidence="3" type="ORF">BYL167_LOCUS47456</name>
    <name evidence="2" type="ORF">GIL414_LOCUS43638</name>
    <name evidence="4" type="ORF">GIL414_LOCUS47309</name>
</gene>
<dbReference type="EMBL" id="CAJOBH010136517">
    <property type="protein sequence ID" value="CAF4784516.1"/>
    <property type="molecule type" value="Genomic_DNA"/>
</dbReference>
<name>A0A8S2WNU9_9BILA</name>